<dbReference type="SUPFAM" id="SSF48452">
    <property type="entry name" value="TPR-like"/>
    <property type="match status" value="2"/>
</dbReference>
<dbReference type="Gene3D" id="1.25.40.10">
    <property type="entry name" value="Tetratricopeptide repeat domain"/>
    <property type="match status" value="2"/>
</dbReference>
<name>A0A6A0B0Z1_9ACTN</name>
<feature type="region of interest" description="Disordered" evidence="1">
    <location>
        <begin position="1"/>
        <end position="28"/>
    </location>
</feature>
<dbReference type="Proteomes" id="UP000484988">
    <property type="component" value="Unassembled WGS sequence"/>
</dbReference>
<accession>A0A6A0B0Z1</accession>
<dbReference type="Gene3D" id="1.10.8.430">
    <property type="entry name" value="Helical domain of apoptotic protease-activating factors"/>
    <property type="match status" value="1"/>
</dbReference>
<dbReference type="InterPro" id="IPR003593">
    <property type="entry name" value="AAA+_ATPase"/>
</dbReference>
<dbReference type="EMBL" id="BLLG01000012">
    <property type="protein sequence ID" value="GFH37924.1"/>
    <property type="molecule type" value="Genomic_DNA"/>
</dbReference>
<dbReference type="InterPro" id="IPR011990">
    <property type="entry name" value="TPR-like_helical_dom_sf"/>
</dbReference>
<dbReference type="Pfam" id="PF13424">
    <property type="entry name" value="TPR_12"/>
    <property type="match status" value="2"/>
</dbReference>
<comment type="caution">
    <text evidence="3">The sequence shown here is derived from an EMBL/GenBank/DDBJ whole genome shotgun (WGS) entry which is preliminary data.</text>
</comment>
<keyword evidence="4" id="KW-1185">Reference proteome</keyword>
<dbReference type="Gene3D" id="3.40.50.300">
    <property type="entry name" value="P-loop containing nucleotide triphosphate hydrolases"/>
    <property type="match status" value="1"/>
</dbReference>
<dbReference type="PRINTS" id="PR00364">
    <property type="entry name" value="DISEASERSIST"/>
</dbReference>
<dbReference type="SMART" id="SM00382">
    <property type="entry name" value="AAA"/>
    <property type="match status" value="1"/>
</dbReference>
<reference evidence="3 4" key="1">
    <citation type="submission" date="2020-02" db="EMBL/GenBank/DDBJ databases">
        <title>Whole Genome Shotgun Sequence of Streptomyces sp. strain CWH03.</title>
        <authorList>
            <person name="Dohra H."/>
            <person name="Kodani S."/>
            <person name="Yamamura H."/>
        </authorList>
    </citation>
    <scope>NUCLEOTIDE SEQUENCE [LARGE SCALE GENOMIC DNA]</scope>
    <source>
        <strain evidence="3 4">CWH03</strain>
    </source>
</reference>
<feature type="domain" description="AAA+ ATPase" evidence="2">
    <location>
        <begin position="98"/>
        <end position="259"/>
    </location>
</feature>
<evidence type="ECO:0000256" key="1">
    <source>
        <dbReference type="SAM" id="MobiDB-lite"/>
    </source>
</evidence>
<dbReference type="InterPro" id="IPR042197">
    <property type="entry name" value="Apaf_helical"/>
</dbReference>
<organism evidence="3 4">
    <name type="scientific">Streptomyces pacificus</name>
    <dbReference type="NCBI Taxonomy" id="2705029"/>
    <lineage>
        <taxon>Bacteria</taxon>
        <taxon>Bacillati</taxon>
        <taxon>Actinomycetota</taxon>
        <taxon>Actinomycetes</taxon>
        <taxon>Kitasatosporales</taxon>
        <taxon>Streptomycetaceae</taxon>
        <taxon>Streptomyces</taxon>
    </lineage>
</organism>
<dbReference type="PANTHER" id="PTHR47691">
    <property type="entry name" value="REGULATOR-RELATED"/>
    <property type="match status" value="1"/>
</dbReference>
<dbReference type="SUPFAM" id="SSF52540">
    <property type="entry name" value="P-loop containing nucleoside triphosphate hydrolases"/>
    <property type="match status" value="1"/>
</dbReference>
<dbReference type="GO" id="GO:0043531">
    <property type="term" value="F:ADP binding"/>
    <property type="evidence" value="ECO:0007669"/>
    <property type="project" value="InterPro"/>
</dbReference>
<evidence type="ECO:0000259" key="2">
    <source>
        <dbReference type="SMART" id="SM00382"/>
    </source>
</evidence>
<dbReference type="InterPro" id="IPR019734">
    <property type="entry name" value="TPR_rpt"/>
</dbReference>
<dbReference type="SMART" id="SM00028">
    <property type="entry name" value="TPR"/>
    <property type="match status" value="5"/>
</dbReference>
<evidence type="ECO:0000313" key="4">
    <source>
        <dbReference type="Proteomes" id="UP000484988"/>
    </source>
</evidence>
<dbReference type="AlphaFoldDB" id="A0A6A0B0Z1"/>
<evidence type="ECO:0000313" key="3">
    <source>
        <dbReference type="EMBL" id="GFH37924.1"/>
    </source>
</evidence>
<gene>
    <name evidence="3" type="ORF">SCWH03_41640</name>
</gene>
<dbReference type="PANTHER" id="PTHR47691:SF3">
    <property type="entry name" value="HTH-TYPE TRANSCRIPTIONAL REGULATOR RV0890C-RELATED"/>
    <property type="match status" value="1"/>
</dbReference>
<proteinExistence type="predicted"/>
<dbReference type="InterPro" id="IPR027417">
    <property type="entry name" value="P-loop_NTPase"/>
</dbReference>
<protein>
    <submittedName>
        <fullName evidence="3">Tetratricopeptide repeat protein</fullName>
    </submittedName>
</protein>
<sequence length="873" mass="95293">MACPQSRRSARTLGRREREPEQSQGGVVRGTRVRNEVKDSIVFGCIIQGASINVTLPPRVEPALAGLRASARVFVGRQAECDALLAELAPRRPQAGEPGPVAVVNGLPGVGKTELVLRVAHRACARPGWFEGGVLFVDLRGYEPESRVSAALALGSLLHSLGIPQDIIPADAQARERLYHSVLDAYARQGRRILVVVDNASSAEQVRPLLPGDSHTPALVTSRHTLSDLGNATLHRLDTLDDADSVDLLRRRIRHQHGTHDTRVDDEPEAAAAVARRCGHLPLALGIIAALLADTPGRSLADLAADLADRQRRLDELTREDASVRAVFDLSYAGLPAEQAKVFRLLSLAPGPDAGTATVAELTALEQRTVKHALHALQRAGLVETGRTSLQGDVRWTQHRLVRLYAQERARAEEGFDALHDAFERLLRYVEERVDAFTPEGLANDTAPFQDLREGLHWLAEERRALTALGESAADCGHPGAIPRCLHLSYVLLAFLLVHGRGEDDVLDVTEAAVSLARRQSDSVVTASALITYGDSLFGAGRSAEAVVAYREALELLRVAGGTPDEPTALHNLGLALSKRGEEEAALACLEQARELYEAAGDLSGTASALESLGSVHSRGGRHEAATTAFQRSIDMFDELGETRRATHARIELGIGYRAAEQHHQAIAMYNLALSCLRPGDHRRRRRVLHLIGDSQIELGNFQMAIDAYTEAAECARDSGSEFDEHLSMLKAATALRRAGRRREARRVHKKALRARLGGDVRRAAHGARQLASDALFEKRYGEAARYWMAAEYLLEETGNEDDTAVARELRETSESLHRRDRRIWAGFGLSFALTMLATAGWFFSFGMNGLFIGMGLFAVQGAMLYVSERRLR</sequence>